<evidence type="ECO:0000256" key="2">
    <source>
        <dbReference type="ARBA" id="ARBA00022448"/>
    </source>
</evidence>
<feature type="transmembrane region" description="Helical" evidence="9">
    <location>
        <begin position="66"/>
        <end position="85"/>
    </location>
</feature>
<feature type="transmembrane region" description="Helical" evidence="9">
    <location>
        <begin position="137"/>
        <end position="160"/>
    </location>
</feature>
<comment type="caution">
    <text evidence="10">The sequence shown here is derived from an EMBL/GenBank/DDBJ whole genome shotgun (WGS) entry which is preliminary data.</text>
</comment>
<dbReference type="InterPro" id="IPR052157">
    <property type="entry name" value="BCAA_transport_permease"/>
</dbReference>
<dbReference type="CDD" id="cd06582">
    <property type="entry name" value="TM_PBP1_LivH_like"/>
    <property type="match status" value="1"/>
</dbReference>
<dbReference type="Pfam" id="PF02653">
    <property type="entry name" value="BPD_transp_2"/>
    <property type="match status" value="1"/>
</dbReference>
<keyword evidence="5" id="KW-0029">Amino-acid transport</keyword>
<keyword evidence="7 9" id="KW-0472">Membrane</keyword>
<dbReference type="PANTHER" id="PTHR11795:SF445">
    <property type="entry name" value="AMINO ACID ABC TRANSPORTER PERMEASE PROTEIN"/>
    <property type="match status" value="1"/>
</dbReference>
<evidence type="ECO:0000313" key="10">
    <source>
        <dbReference type="EMBL" id="MBB6181925.1"/>
    </source>
</evidence>
<keyword evidence="4 9" id="KW-0812">Transmembrane</keyword>
<dbReference type="PANTHER" id="PTHR11795">
    <property type="entry name" value="BRANCHED-CHAIN AMINO ACID TRANSPORT SYSTEM PERMEASE PROTEIN LIVH"/>
    <property type="match status" value="1"/>
</dbReference>
<evidence type="ECO:0000256" key="6">
    <source>
        <dbReference type="ARBA" id="ARBA00022989"/>
    </source>
</evidence>
<name>A0A7X0DEL3_9HYPH</name>
<evidence type="ECO:0000256" key="3">
    <source>
        <dbReference type="ARBA" id="ARBA00022475"/>
    </source>
</evidence>
<dbReference type="EMBL" id="JACHEJ010000015">
    <property type="protein sequence ID" value="MBB6181925.1"/>
    <property type="molecule type" value="Genomic_DNA"/>
</dbReference>
<keyword evidence="6 9" id="KW-1133">Transmembrane helix</keyword>
<proteinExistence type="inferred from homology"/>
<evidence type="ECO:0000256" key="4">
    <source>
        <dbReference type="ARBA" id="ARBA00022692"/>
    </source>
</evidence>
<dbReference type="Proteomes" id="UP000535501">
    <property type="component" value="Unassembled WGS sequence"/>
</dbReference>
<evidence type="ECO:0000256" key="9">
    <source>
        <dbReference type="SAM" id="Phobius"/>
    </source>
</evidence>
<dbReference type="GO" id="GO:0022857">
    <property type="term" value="F:transmembrane transporter activity"/>
    <property type="evidence" value="ECO:0007669"/>
    <property type="project" value="InterPro"/>
</dbReference>
<dbReference type="GO" id="GO:0006865">
    <property type="term" value="P:amino acid transport"/>
    <property type="evidence" value="ECO:0007669"/>
    <property type="project" value="UniProtKB-KW"/>
</dbReference>
<gene>
    <name evidence="10" type="ORF">HNQ75_003913</name>
</gene>
<protein>
    <submittedName>
        <fullName evidence="10">Branched-chain amino acid transport system permease protein</fullName>
    </submittedName>
</protein>
<feature type="transmembrane region" description="Helical" evidence="9">
    <location>
        <begin position="262"/>
        <end position="280"/>
    </location>
</feature>
<feature type="transmembrane region" description="Helical" evidence="9">
    <location>
        <begin position="12"/>
        <end position="36"/>
    </location>
</feature>
<dbReference type="InterPro" id="IPR001851">
    <property type="entry name" value="ABC_transp_permease"/>
</dbReference>
<dbReference type="GO" id="GO:0005886">
    <property type="term" value="C:plasma membrane"/>
    <property type="evidence" value="ECO:0007669"/>
    <property type="project" value="UniProtKB-SubCell"/>
</dbReference>
<keyword evidence="2" id="KW-0813">Transport</keyword>
<evidence type="ECO:0000256" key="5">
    <source>
        <dbReference type="ARBA" id="ARBA00022970"/>
    </source>
</evidence>
<dbReference type="AlphaFoldDB" id="A0A7X0DEL3"/>
<feature type="transmembrane region" description="Helical" evidence="9">
    <location>
        <begin position="97"/>
        <end position="117"/>
    </location>
</feature>
<evidence type="ECO:0000256" key="1">
    <source>
        <dbReference type="ARBA" id="ARBA00004651"/>
    </source>
</evidence>
<dbReference type="RefSeq" id="WP_077548678.1">
    <property type="nucleotide sequence ID" value="NZ_JACHEJ010000015.1"/>
</dbReference>
<comment type="similarity">
    <text evidence="8">Belongs to the binding-protein-dependent transport system permease family. LivHM subfamily.</text>
</comment>
<accession>A0A7X0DEL3</accession>
<reference evidence="10 11" key="1">
    <citation type="submission" date="2020-08" db="EMBL/GenBank/DDBJ databases">
        <title>Genomic Encyclopedia of Type Strains, Phase IV (KMG-IV): sequencing the most valuable type-strain genomes for metagenomic binning, comparative biology and taxonomic classification.</title>
        <authorList>
            <person name="Goeker M."/>
        </authorList>
    </citation>
    <scope>NUCLEOTIDE SEQUENCE [LARGE SCALE GENOMIC DNA]</scope>
    <source>
        <strain evidence="10 11">DSM 102134</strain>
    </source>
</reference>
<feature type="transmembrane region" description="Helical" evidence="9">
    <location>
        <begin position="189"/>
        <end position="214"/>
    </location>
</feature>
<keyword evidence="3" id="KW-1003">Cell membrane</keyword>
<feature type="transmembrane region" description="Helical" evidence="9">
    <location>
        <begin position="226"/>
        <end position="250"/>
    </location>
</feature>
<evidence type="ECO:0000256" key="7">
    <source>
        <dbReference type="ARBA" id="ARBA00023136"/>
    </source>
</evidence>
<sequence>MMDLLPQVLADSLLLAGLYSLMAVGMSLSFGIIRIVNFAHGEMVMLGAYGAYWLFVLLGLDPLVALPLILVAGLCLGWLLFRVVIVKVLEAPHLNQILLTFGVGLVIQNLVVILWSANARSTTPEYATASWILGDLFLPQGRVVAFVVAAALIAALVAWLHWSEAGRATRAVAENSAAATLMGINVRKIYALSFGVSSALGAATGVIVSFIITITPLMGFPILIKAVAIVILGGLGSVAGAVIGAFVLATGETFMSYYISDGAGWAEGFAFVIIFAILLLRPRGVFGQAVETHS</sequence>
<evidence type="ECO:0000256" key="8">
    <source>
        <dbReference type="ARBA" id="ARBA00037998"/>
    </source>
</evidence>
<evidence type="ECO:0000313" key="11">
    <source>
        <dbReference type="Proteomes" id="UP000535501"/>
    </source>
</evidence>
<comment type="subcellular location">
    <subcellularLocation>
        <location evidence="1">Cell membrane</location>
        <topology evidence="1">Multi-pass membrane protein</topology>
    </subcellularLocation>
</comment>
<keyword evidence="11" id="KW-1185">Reference proteome</keyword>
<organism evidence="10 11">
    <name type="scientific">Pseudorhizobium flavum</name>
    <dbReference type="NCBI Taxonomy" id="1335061"/>
    <lineage>
        <taxon>Bacteria</taxon>
        <taxon>Pseudomonadati</taxon>
        <taxon>Pseudomonadota</taxon>
        <taxon>Alphaproteobacteria</taxon>
        <taxon>Hyphomicrobiales</taxon>
        <taxon>Rhizobiaceae</taxon>
        <taxon>Rhizobium/Agrobacterium group</taxon>
        <taxon>Pseudorhizobium</taxon>
    </lineage>
</organism>